<accession>A0ABP7CU12</accession>
<dbReference type="RefSeq" id="WP_344887773.1">
    <property type="nucleotide sequence ID" value="NZ_BAAAZP010000143.1"/>
</dbReference>
<dbReference type="EMBL" id="BAAAZP010000143">
    <property type="protein sequence ID" value="GAA3694591.1"/>
    <property type="molecule type" value="Genomic_DNA"/>
</dbReference>
<protein>
    <submittedName>
        <fullName evidence="2">Uncharacterized protein</fullName>
    </submittedName>
</protein>
<feature type="compositionally biased region" description="Basic and acidic residues" evidence="1">
    <location>
        <begin position="1"/>
        <end position="26"/>
    </location>
</feature>
<evidence type="ECO:0000313" key="2">
    <source>
        <dbReference type="EMBL" id="GAA3694591.1"/>
    </source>
</evidence>
<feature type="region of interest" description="Disordered" evidence="1">
    <location>
        <begin position="1"/>
        <end position="49"/>
    </location>
</feature>
<evidence type="ECO:0000256" key="1">
    <source>
        <dbReference type="SAM" id="MobiDB-lite"/>
    </source>
</evidence>
<name>A0ABP7CU12_9ACTN</name>
<reference evidence="3" key="1">
    <citation type="journal article" date="2019" name="Int. J. Syst. Evol. Microbiol.">
        <title>The Global Catalogue of Microorganisms (GCM) 10K type strain sequencing project: providing services to taxonomists for standard genome sequencing and annotation.</title>
        <authorList>
            <consortium name="The Broad Institute Genomics Platform"/>
            <consortium name="The Broad Institute Genome Sequencing Center for Infectious Disease"/>
            <person name="Wu L."/>
            <person name="Ma J."/>
        </authorList>
    </citation>
    <scope>NUCLEOTIDE SEQUENCE [LARGE SCALE GENOMIC DNA]</scope>
    <source>
        <strain evidence="3">JCM 16904</strain>
    </source>
</reference>
<proteinExistence type="predicted"/>
<feature type="compositionally biased region" description="Gly residues" evidence="1">
    <location>
        <begin position="28"/>
        <end position="49"/>
    </location>
</feature>
<organism evidence="2 3">
    <name type="scientific">Nonomuraea antimicrobica</name>
    <dbReference type="NCBI Taxonomy" id="561173"/>
    <lineage>
        <taxon>Bacteria</taxon>
        <taxon>Bacillati</taxon>
        <taxon>Actinomycetota</taxon>
        <taxon>Actinomycetes</taxon>
        <taxon>Streptosporangiales</taxon>
        <taxon>Streptosporangiaceae</taxon>
        <taxon>Nonomuraea</taxon>
    </lineage>
</organism>
<sequence length="49" mass="4828">MGGKHSGEQKKDKPFEPPPPSKDRQGGGRHGGGNGNAGTGNQGGEGSGK</sequence>
<comment type="caution">
    <text evidence="2">The sequence shown here is derived from an EMBL/GenBank/DDBJ whole genome shotgun (WGS) entry which is preliminary data.</text>
</comment>
<evidence type="ECO:0000313" key="3">
    <source>
        <dbReference type="Proteomes" id="UP001500902"/>
    </source>
</evidence>
<gene>
    <name evidence="2" type="ORF">GCM10022224_070160</name>
</gene>
<dbReference type="Proteomes" id="UP001500902">
    <property type="component" value="Unassembled WGS sequence"/>
</dbReference>
<keyword evidence="3" id="KW-1185">Reference proteome</keyword>